<protein>
    <submittedName>
        <fullName evidence="10">Response regulator transcription factor</fullName>
    </submittedName>
</protein>
<dbReference type="Gene3D" id="3.40.50.2300">
    <property type="match status" value="1"/>
</dbReference>
<accession>A0ABU8HBP1</accession>
<dbReference type="PROSITE" id="PS51755">
    <property type="entry name" value="OMPR_PHOB"/>
    <property type="match status" value="1"/>
</dbReference>
<name>A0ABU8HBP1_9BACI</name>
<dbReference type="Pfam" id="PF00072">
    <property type="entry name" value="Response_reg"/>
    <property type="match status" value="1"/>
</dbReference>
<evidence type="ECO:0000313" key="11">
    <source>
        <dbReference type="Proteomes" id="UP001312865"/>
    </source>
</evidence>
<sequence length="220" mass="25754">MYSILVVEDDKDIRQLIQEFLLTQQYVVEVAEDGLEGFTQFQKKEFDLILMDIMMPNMDGFQLCQLVRHTSDVPIVMLTALEDDVDQIKGFDLGVDDYMIKPFSFQILIKRVEAVLKRSRKTKGKKDSVLVVKDLVLYLQSCEVYENKRLVDLTLKQFEILKLLMENKGIVITREIIMDKLWESQYYGDTRVIDTHIKNLRKKLEGDYIQTIKGLGYKIV</sequence>
<proteinExistence type="predicted"/>
<evidence type="ECO:0000313" key="10">
    <source>
        <dbReference type="EMBL" id="MEI5906692.1"/>
    </source>
</evidence>
<evidence type="ECO:0000259" key="8">
    <source>
        <dbReference type="PROSITE" id="PS50110"/>
    </source>
</evidence>
<evidence type="ECO:0000256" key="2">
    <source>
        <dbReference type="ARBA" id="ARBA00023012"/>
    </source>
</evidence>
<dbReference type="Proteomes" id="UP001312865">
    <property type="component" value="Unassembled WGS sequence"/>
</dbReference>
<keyword evidence="1 6" id="KW-0597">Phosphoprotein</keyword>
<evidence type="ECO:0000256" key="6">
    <source>
        <dbReference type="PROSITE-ProRule" id="PRU00169"/>
    </source>
</evidence>
<dbReference type="InterPro" id="IPR039420">
    <property type="entry name" value="WalR-like"/>
</dbReference>
<evidence type="ECO:0000256" key="5">
    <source>
        <dbReference type="ARBA" id="ARBA00023163"/>
    </source>
</evidence>
<dbReference type="SMART" id="SM00862">
    <property type="entry name" value="Trans_reg_C"/>
    <property type="match status" value="1"/>
</dbReference>
<feature type="domain" description="Response regulatory" evidence="8">
    <location>
        <begin position="3"/>
        <end position="116"/>
    </location>
</feature>
<evidence type="ECO:0000256" key="7">
    <source>
        <dbReference type="PROSITE-ProRule" id="PRU01091"/>
    </source>
</evidence>
<keyword evidence="11" id="KW-1185">Reference proteome</keyword>
<keyword evidence="2" id="KW-0902">Two-component regulatory system</keyword>
<dbReference type="RefSeq" id="WP_336586126.1">
    <property type="nucleotide sequence ID" value="NZ_JBBAXC010000004.1"/>
</dbReference>
<feature type="domain" description="OmpR/PhoB-type" evidence="9">
    <location>
        <begin position="127"/>
        <end position="220"/>
    </location>
</feature>
<dbReference type="PROSITE" id="PS50110">
    <property type="entry name" value="RESPONSE_REGULATORY"/>
    <property type="match status" value="1"/>
</dbReference>
<dbReference type="PANTHER" id="PTHR48111">
    <property type="entry name" value="REGULATOR OF RPOS"/>
    <property type="match status" value="1"/>
</dbReference>
<dbReference type="InterPro" id="IPR001867">
    <property type="entry name" value="OmpR/PhoB-type_DNA-bd"/>
</dbReference>
<dbReference type="SUPFAM" id="SSF52172">
    <property type="entry name" value="CheY-like"/>
    <property type="match status" value="1"/>
</dbReference>
<keyword evidence="3" id="KW-0805">Transcription regulation</keyword>
<comment type="caution">
    <text evidence="10">The sequence shown here is derived from an EMBL/GenBank/DDBJ whole genome shotgun (WGS) entry which is preliminary data.</text>
</comment>
<dbReference type="Gene3D" id="1.10.10.10">
    <property type="entry name" value="Winged helix-like DNA-binding domain superfamily/Winged helix DNA-binding domain"/>
    <property type="match status" value="1"/>
</dbReference>
<dbReference type="InterPro" id="IPR011006">
    <property type="entry name" value="CheY-like_superfamily"/>
</dbReference>
<dbReference type="InterPro" id="IPR036388">
    <property type="entry name" value="WH-like_DNA-bd_sf"/>
</dbReference>
<feature type="DNA-binding region" description="OmpR/PhoB-type" evidence="7">
    <location>
        <begin position="127"/>
        <end position="220"/>
    </location>
</feature>
<dbReference type="SMART" id="SM00448">
    <property type="entry name" value="REC"/>
    <property type="match status" value="1"/>
</dbReference>
<evidence type="ECO:0000256" key="1">
    <source>
        <dbReference type="ARBA" id="ARBA00022553"/>
    </source>
</evidence>
<dbReference type="CDD" id="cd00383">
    <property type="entry name" value="trans_reg_C"/>
    <property type="match status" value="1"/>
</dbReference>
<gene>
    <name evidence="10" type="ORF">WAK64_06425</name>
</gene>
<dbReference type="CDD" id="cd17574">
    <property type="entry name" value="REC_OmpR"/>
    <property type="match status" value="1"/>
</dbReference>
<evidence type="ECO:0000259" key="9">
    <source>
        <dbReference type="PROSITE" id="PS51755"/>
    </source>
</evidence>
<dbReference type="InterPro" id="IPR001789">
    <property type="entry name" value="Sig_transdc_resp-reg_receiver"/>
</dbReference>
<dbReference type="EMBL" id="JBBAXC010000004">
    <property type="protein sequence ID" value="MEI5906692.1"/>
    <property type="molecule type" value="Genomic_DNA"/>
</dbReference>
<feature type="modified residue" description="4-aspartylphosphate" evidence="6">
    <location>
        <position position="52"/>
    </location>
</feature>
<evidence type="ECO:0000256" key="3">
    <source>
        <dbReference type="ARBA" id="ARBA00023015"/>
    </source>
</evidence>
<keyword evidence="4 7" id="KW-0238">DNA-binding</keyword>
<organism evidence="10 11">
    <name type="scientific">Bacillus spongiae</name>
    <dbReference type="NCBI Taxonomy" id="2683610"/>
    <lineage>
        <taxon>Bacteria</taxon>
        <taxon>Bacillati</taxon>
        <taxon>Bacillota</taxon>
        <taxon>Bacilli</taxon>
        <taxon>Bacillales</taxon>
        <taxon>Bacillaceae</taxon>
        <taxon>Bacillus</taxon>
    </lineage>
</organism>
<reference evidence="10 11" key="1">
    <citation type="journal article" date="2018" name="J. Microbiol.">
        <title>Bacillus spongiae sp. nov., isolated from sponge of Jeju Island.</title>
        <authorList>
            <person name="Lee G.E."/>
            <person name="Im W.T."/>
            <person name="Park J.S."/>
        </authorList>
    </citation>
    <scope>NUCLEOTIDE SEQUENCE [LARGE SCALE GENOMIC DNA]</scope>
    <source>
        <strain evidence="10 11">135PIL107-10</strain>
    </source>
</reference>
<evidence type="ECO:0000256" key="4">
    <source>
        <dbReference type="ARBA" id="ARBA00023125"/>
    </source>
</evidence>
<dbReference type="PANTHER" id="PTHR48111:SF32">
    <property type="entry name" value="STAGE 0 SPORULATION PROTEIN A HOMOLOG"/>
    <property type="match status" value="1"/>
</dbReference>
<keyword evidence="5" id="KW-0804">Transcription</keyword>
<dbReference type="Pfam" id="PF00486">
    <property type="entry name" value="Trans_reg_C"/>
    <property type="match status" value="1"/>
</dbReference>
<dbReference type="Gene3D" id="6.10.250.690">
    <property type="match status" value="1"/>
</dbReference>